<dbReference type="FunFam" id="3.40.50.300:FF:000025">
    <property type="entry name" value="ATP-dependent Clp protease subunit"/>
    <property type="match status" value="1"/>
</dbReference>
<accession>A0A1F5PML1</accession>
<protein>
    <recommendedName>
        <fullName evidence="8">Clp R domain-containing protein</fullName>
    </recommendedName>
</protein>
<feature type="coiled-coil region" evidence="7">
    <location>
        <begin position="428"/>
        <end position="481"/>
    </location>
</feature>
<dbReference type="PANTHER" id="PTHR11638:SF175">
    <property type="entry name" value="ATP-DEPENDENT CLP PROTEASE, ATP-BINDING SUBUNIT CLPC"/>
    <property type="match status" value="1"/>
</dbReference>
<dbReference type="PROSITE" id="PS51903">
    <property type="entry name" value="CLP_R"/>
    <property type="match status" value="1"/>
</dbReference>
<dbReference type="Pfam" id="PF17871">
    <property type="entry name" value="AAA_lid_9"/>
    <property type="match status" value="1"/>
</dbReference>
<keyword evidence="3 6" id="KW-0067">ATP-binding</keyword>
<dbReference type="SMART" id="SM00382">
    <property type="entry name" value="AAA"/>
    <property type="match status" value="2"/>
</dbReference>
<name>A0A1F5PML1_9BACT</name>
<evidence type="ECO:0000256" key="7">
    <source>
        <dbReference type="SAM" id="Coils"/>
    </source>
</evidence>
<dbReference type="InterPro" id="IPR003593">
    <property type="entry name" value="AAA+_ATPase"/>
</dbReference>
<dbReference type="InterPro" id="IPR036628">
    <property type="entry name" value="Clp_N_dom_sf"/>
</dbReference>
<dbReference type="InterPro" id="IPR050130">
    <property type="entry name" value="ClpA_ClpB"/>
</dbReference>
<dbReference type="Pfam" id="PF00004">
    <property type="entry name" value="AAA"/>
    <property type="match status" value="1"/>
</dbReference>
<reference evidence="9 10" key="1">
    <citation type="journal article" date="2016" name="Nat. Commun.">
        <title>Thousands of microbial genomes shed light on interconnected biogeochemical processes in an aquifer system.</title>
        <authorList>
            <person name="Anantharaman K."/>
            <person name="Brown C.T."/>
            <person name="Hug L.A."/>
            <person name="Sharon I."/>
            <person name="Castelle C.J."/>
            <person name="Probst A.J."/>
            <person name="Thomas B.C."/>
            <person name="Singh A."/>
            <person name="Wilkins M.J."/>
            <person name="Karaoz U."/>
            <person name="Brodie E.L."/>
            <person name="Williams K.H."/>
            <person name="Hubbard S.S."/>
            <person name="Banfield J.F."/>
        </authorList>
    </citation>
    <scope>NUCLEOTIDE SEQUENCE [LARGE SCALE GENOMIC DNA]</scope>
</reference>
<dbReference type="Pfam" id="PF02861">
    <property type="entry name" value="Clp_N"/>
    <property type="match status" value="2"/>
</dbReference>
<dbReference type="PROSITE" id="PS00871">
    <property type="entry name" value="CLPAB_2"/>
    <property type="match status" value="1"/>
</dbReference>
<evidence type="ECO:0000256" key="2">
    <source>
        <dbReference type="ARBA" id="ARBA00022741"/>
    </source>
</evidence>
<keyword evidence="1 5" id="KW-0677">Repeat</keyword>
<dbReference type="InterPro" id="IPR018368">
    <property type="entry name" value="ClpA/B_CS1"/>
</dbReference>
<evidence type="ECO:0000313" key="9">
    <source>
        <dbReference type="EMBL" id="OGE90902.1"/>
    </source>
</evidence>
<dbReference type="InterPro" id="IPR028299">
    <property type="entry name" value="ClpA/B_CS2"/>
</dbReference>
<dbReference type="SUPFAM" id="SSF81923">
    <property type="entry name" value="Double Clp-N motif"/>
    <property type="match status" value="1"/>
</dbReference>
<dbReference type="Gene3D" id="1.10.8.60">
    <property type="match status" value="2"/>
</dbReference>
<dbReference type="AlphaFoldDB" id="A0A1F5PML1"/>
<evidence type="ECO:0000256" key="1">
    <source>
        <dbReference type="ARBA" id="ARBA00022737"/>
    </source>
</evidence>
<keyword evidence="2 6" id="KW-0547">Nucleotide-binding</keyword>
<dbReference type="STRING" id="1817828.A2722_00575"/>
<evidence type="ECO:0000256" key="4">
    <source>
        <dbReference type="ARBA" id="ARBA00023186"/>
    </source>
</evidence>
<dbReference type="PANTHER" id="PTHR11638">
    <property type="entry name" value="ATP-DEPENDENT CLP PROTEASE"/>
    <property type="match status" value="1"/>
</dbReference>
<dbReference type="Gene3D" id="1.10.1780.10">
    <property type="entry name" value="Clp, N-terminal domain"/>
    <property type="match status" value="1"/>
</dbReference>
<dbReference type="InterPro" id="IPR027417">
    <property type="entry name" value="P-loop_NTPase"/>
</dbReference>
<dbReference type="CDD" id="cd19499">
    <property type="entry name" value="RecA-like_ClpB_Hsp104-like"/>
    <property type="match status" value="1"/>
</dbReference>
<dbReference type="SMART" id="SM01086">
    <property type="entry name" value="ClpB_D2-small"/>
    <property type="match status" value="1"/>
</dbReference>
<dbReference type="CDD" id="cd00009">
    <property type="entry name" value="AAA"/>
    <property type="match status" value="1"/>
</dbReference>
<dbReference type="Pfam" id="PF10431">
    <property type="entry name" value="ClpB_D2-small"/>
    <property type="match status" value="1"/>
</dbReference>
<keyword evidence="4 6" id="KW-0143">Chaperone</keyword>
<evidence type="ECO:0000259" key="8">
    <source>
        <dbReference type="PROSITE" id="PS51903"/>
    </source>
</evidence>
<evidence type="ECO:0000256" key="6">
    <source>
        <dbReference type="RuleBase" id="RU004432"/>
    </source>
</evidence>
<proteinExistence type="inferred from homology"/>
<dbReference type="PROSITE" id="PS00870">
    <property type="entry name" value="CLPAB_1"/>
    <property type="match status" value="1"/>
</dbReference>
<gene>
    <name evidence="9" type="ORF">A2722_00575</name>
</gene>
<keyword evidence="7" id="KW-0175">Coiled coil</keyword>
<evidence type="ECO:0000256" key="3">
    <source>
        <dbReference type="ARBA" id="ARBA00022840"/>
    </source>
</evidence>
<dbReference type="InterPro" id="IPR004176">
    <property type="entry name" value="Clp_R_N"/>
</dbReference>
<dbReference type="InterPro" id="IPR001270">
    <property type="entry name" value="ClpA/B"/>
</dbReference>
<organism evidence="9 10">
    <name type="scientific">Candidatus Doudnabacteria bacterium RIFCSPHIGHO2_01_FULL_50_11</name>
    <dbReference type="NCBI Taxonomy" id="1817828"/>
    <lineage>
        <taxon>Bacteria</taxon>
        <taxon>Candidatus Doudnaibacteriota</taxon>
    </lineage>
</organism>
<dbReference type="InterPro" id="IPR019489">
    <property type="entry name" value="Clp_ATPase_C"/>
</dbReference>
<dbReference type="SUPFAM" id="SSF52540">
    <property type="entry name" value="P-loop containing nucleoside triphosphate hydrolases"/>
    <property type="match status" value="2"/>
</dbReference>
<dbReference type="GO" id="GO:0005524">
    <property type="term" value="F:ATP binding"/>
    <property type="evidence" value="ECO:0007669"/>
    <property type="project" value="UniProtKB-KW"/>
</dbReference>
<evidence type="ECO:0000256" key="5">
    <source>
        <dbReference type="PROSITE-ProRule" id="PRU01251"/>
    </source>
</evidence>
<dbReference type="EMBL" id="MFEO01000006">
    <property type="protein sequence ID" value="OGE90902.1"/>
    <property type="molecule type" value="Genomic_DNA"/>
</dbReference>
<comment type="similarity">
    <text evidence="6">Belongs to the ClpA/ClpB family.</text>
</comment>
<evidence type="ECO:0000313" key="10">
    <source>
        <dbReference type="Proteomes" id="UP000178377"/>
    </source>
</evidence>
<dbReference type="PRINTS" id="PR00300">
    <property type="entry name" value="CLPPROTEASEA"/>
</dbReference>
<dbReference type="InterPro" id="IPR041546">
    <property type="entry name" value="ClpA/ClpB_AAA_lid"/>
</dbReference>
<dbReference type="Gene3D" id="3.40.50.300">
    <property type="entry name" value="P-loop containing nucleotide triphosphate hydrolases"/>
    <property type="match status" value="2"/>
</dbReference>
<dbReference type="Gene3D" id="4.10.860.10">
    <property type="entry name" value="UVR domain"/>
    <property type="match status" value="1"/>
</dbReference>
<dbReference type="Proteomes" id="UP000178377">
    <property type="component" value="Unassembled WGS sequence"/>
</dbReference>
<comment type="caution">
    <text evidence="9">The sequence shown here is derived from an EMBL/GenBank/DDBJ whole genome shotgun (WGS) entry which is preliminary data.</text>
</comment>
<dbReference type="GO" id="GO:0016887">
    <property type="term" value="F:ATP hydrolysis activity"/>
    <property type="evidence" value="ECO:0007669"/>
    <property type="project" value="InterPro"/>
</dbReference>
<dbReference type="Pfam" id="PF07724">
    <property type="entry name" value="AAA_2"/>
    <property type="match status" value="1"/>
</dbReference>
<dbReference type="GO" id="GO:0005737">
    <property type="term" value="C:cytoplasm"/>
    <property type="evidence" value="ECO:0007669"/>
    <property type="project" value="TreeGrafter"/>
</dbReference>
<dbReference type="GO" id="GO:0034605">
    <property type="term" value="P:cellular response to heat"/>
    <property type="evidence" value="ECO:0007669"/>
    <property type="project" value="TreeGrafter"/>
</dbReference>
<sequence length="833" mass="92818">MALSSNILERLSTRAKQSLVTAQRLAQDLGHREITASHVFYGVLAESRGFIAEILSRKELLPEQVRSVIEDISPVIITGQNDTKMSEELVHCLESAAVSAQQYRYQFIGTEHLLFALTAPTASSKAVFERLGIDPEQTRKNLQNIFEHYSKLPDFLQAEEEATDEKEEARGKTPGLDYFATDLTAAAAEGKLDPLIGRDREVQRVIAILNRRIKNNPVLIGEPGVGKTAVVEGLAFAIVRGAVPEFLLDKRILSLDLASIVAGSMFRGEFENRLKQIIDEVRSSPNTIVFIDELHPLVGAGATTGSLDAANILKPSLARGEISVIGATTLADYKKYVETDAALERRFQPVLIEEPSVEETKRILHGLKSRYEAHHKIKIHADAIDAAVELSARYIPDRYLPDKALDILDESASSLMSARLPSRELLKLRALEADIERLTQEKTQAVLKQDFTAAAELKLRLEEKNTARQKLIETRKNKQAQYALELAPEHIQRTISSITKIPLERISASEHTRLQALERRLGKRIVGQDEVLSAVAGAIRRSRTGISSPQRPIGSFLFLGPTGVGKTELAKALAEELFGSERDLIRVDMSEFMERHTVARLVGAPAGYVGYEEGGRLTETVRRKPYSVILFDEIEKAHPDVFNLLLQILEEGELTDAAGKKINFKNTIIILTSNIGSSQLNDYAMGFAERMRGSSEQQPSLPDYQTLRDTVLKDLREHLSVELLNRIDHTLVFRPLDEAALKKIVALELDKLSARMLAHKQLRLVARPAVIEFLHRKSSDPKAGARKIRRHIQEYVESALSDLLLRTSPKPKTRLTLKLNKKGDKKAIDLVVA</sequence>
<dbReference type="InterPro" id="IPR003959">
    <property type="entry name" value="ATPase_AAA_core"/>
</dbReference>
<dbReference type="FunFam" id="3.40.50.300:FF:000010">
    <property type="entry name" value="Chaperone clpB 1, putative"/>
    <property type="match status" value="1"/>
</dbReference>
<feature type="domain" description="Clp R" evidence="8">
    <location>
        <begin position="8"/>
        <end position="148"/>
    </location>
</feature>